<feature type="domain" description="DUF551" evidence="1">
    <location>
        <begin position="60"/>
        <end position="114"/>
    </location>
</feature>
<proteinExistence type="predicted"/>
<protein>
    <recommendedName>
        <fullName evidence="1">DUF551 domain-containing protein</fullName>
    </recommendedName>
</protein>
<organism evidence="2">
    <name type="scientific">Herelleviridae sp. cttEB8</name>
    <dbReference type="NCBI Taxonomy" id="2825832"/>
    <lineage>
        <taxon>Viruses</taxon>
        <taxon>Duplodnaviria</taxon>
        <taxon>Heunggongvirae</taxon>
        <taxon>Uroviricota</taxon>
        <taxon>Caudoviricetes</taxon>
        <taxon>Herelleviridae</taxon>
    </lineage>
</organism>
<accession>A0A8S5P5W5</accession>
<dbReference type="EMBL" id="BK015344">
    <property type="protein sequence ID" value="DAE02394.1"/>
    <property type="molecule type" value="Genomic_DNA"/>
</dbReference>
<dbReference type="InterPro" id="IPR007539">
    <property type="entry name" value="DUF551"/>
</dbReference>
<sequence>MKQTVEEAAKECRRTTAQSMGVYAQYHSIDECPNHGITYDEIAEAAFIKGAEWQSKQSPWISVEDAIPNEQAKGMCQVKYVDGSIDEMAMRKVNKWISPYIKTGYVTHWKPIPSFDEILEANKDVLERIKEKGD</sequence>
<reference evidence="2" key="1">
    <citation type="journal article" date="2021" name="Proc. Natl. Acad. Sci. U.S.A.">
        <title>A Catalog of Tens of Thousands of Viruses from Human Metagenomes Reveals Hidden Associations with Chronic Diseases.</title>
        <authorList>
            <person name="Tisza M.J."/>
            <person name="Buck C.B."/>
        </authorList>
    </citation>
    <scope>NUCLEOTIDE SEQUENCE</scope>
    <source>
        <strain evidence="2">CttEB8</strain>
    </source>
</reference>
<dbReference type="Pfam" id="PF04448">
    <property type="entry name" value="DUF551"/>
    <property type="match status" value="1"/>
</dbReference>
<evidence type="ECO:0000313" key="2">
    <source>
        <dbReference type="EMBL" id="DAE02394.1"/>
    </source>
</evidence>
<name>A0A8S5P5W5_9CAUD</name>
<evidence type="ECO:0000259" key="1">
    <source>
        <dbReference type="Pfam" id="PF04448"/>
    </source>
</evidence>